<feature type="region of interest" description="Disordered" evidence="4">
    <location>
        <begin position="367"/>
        <end position="392"/>
    </location>
</feature>
<evidence type="ECO:0000256" key="4">
    <source>
        <dbReference type="SAM" id="MobiDB-lite"/>
    </source>
</evidence>
<keyword evidence="6" id="KW-1185">Reference proteome</keyword>
<dbReference type="PANTHER" id="PTHR24188:SF29">
    <property type="entry name" value="GH09064P"/>
    <property type="match status" value="1"/>
</dbReference>
<organism evidence="5 6">
    <name type="scientific">Aspergillus pseudoustus</name>
    <dbReference type="NCBI Taxonomy" id="1810923"/>
    <lineage>
        <taxon>Eukaryota</taxon>
        <taxon>Fungi</taxon>
        <taxon>Dikarya</taxon>
        <taxon>Ascomycota</taxon>
        <taxon>Pezizomycotina</taxon>
        <taxon>Eurotiomycetes</taxon>
        <taxon>Eurotiomycetidae</taxon>
        <taxon>Eurotiales</taxon>
        <taxon>Aspergillaceae</taxon>
        <taxon>Aspergillus</taxon>
        <taxon>Aspergillus subgen. Nidulantes</taxon>
    </lineage>
</organism>
<evidence type="ECO:0000313" key="6">
    <source>
        <dbReference type="Proteomes" id="UP001610446"/>
    </source>
</evidence>
<reference evidence="5 6" key="1">
    <citation type="submission" date="2024-07" db="EMBL/GenBank/DDBJ databases">
        <title>Section-level genome sequencing and comparative genomics of Aspergillus sections Usti and Cavernicolus.</title>
        <authorList>
            <consortium name="Lawrence Berkeley National Laboratory"/>
            <person name="Nybo J.L."/>
            <person name="Vesth T.C."/>
            <person name="Theobald S."/>
            <person name="Frisvad J.C."/>
            <person name="Larsen T.O."/>
            <person name="Kjaerboelling I."/>
            <person name="Rothschild-Mancinelli K."/>
            <person name="Lyhne E.K."/>
            <person name="Kogle M.E."/>
            <person name="Barry K."/>
            <person name="Clum A."/>
            <person name="Na H."/>
            <person name="Ledsgaard L."/>
            <person name="Lin J."/>
            <person name="Lipzen A."/>
            <person name="Kuo A."/>
            <person name="Riley R."/>
            <person name="Mondo S."/>
            <person name="Labutti K."/>
            <person name="Haridas S."/>
            <person name="Pangalinan J."/>
            <person name="Salamov A.A."/>
            <person name="Simmons B.A."/>
            <person name="Magnuson J.K."/>
            <person name="Chen J."/>
            <person name="Drula E."/>
            <person name="Henrissat B."/>
            <person name="Wiebenga A."/>
            <person name="Lubbers R.J."/>
            <person name="Gomes A.C."/>
            <person name="Makela M.R."/>
            <person name="Stajich J."/>
            <person name="Grigoriev I.V."/>
            <person name="Mortensen U.H."/>
            <person name="De Vries R.P."/>
            <person name="Baker S.E."/>
            <person name="Andersen M.R."/>
        </authorList>
    </citation>
    <scope>NUCLEOTIDE SEQUENCE [LARGE SCALE GENOMIC DNA]</scope>
    <source>
        <strain evidence="5 6">CBS 123904</strain>
    </source>
</reference>
<protein>
    <submittedName>
        <fullName evidence="5">Ankyrin repeat-containing domain protein</fullName>
    </submittedName>
</protein>
<feature type="repeat" description="ANK" evidence="3">
    <location>
        <begin position="95"/>
        <end position="127"/>
    </location>
</feature>
<feature type="repeat" description="ANK" evidence="3">
    <location>
        <begin position="196"/>
        <end position="221"/>
    </location>
</feature>
<gene>
    <name evidence="5" type="ORF">BJY01DRAFT_202476</name>
</gene>
<evidence type="ECO:0000256" key="3">
    <source>
        <dbReference type="PROSITE-ProRule" id="PRU00023"/>
    </source>
</evidence>
<name>A0ABR4KY82_9EURO</name>
<dbReference type="PRINTS" id="PR01415">
    <property type="entry name" value="ANKYRIN"/>
</dbReference>
<feature type="repeat" description="ANK" evidence="3">
    <location>
        <begin position="128"/>
        <end position="160"/>
    </location>
</feature>
<evidence type="ECO:0000256" key="1">
    <source>
        <dbReference type="ARBA" id="ARBA00022737"/>
    </source>
</evidence>
<dbReference type="PROSITE" id="PS50297">
    <property type="entry name" value="ANK_REP_REGION"/>
    <property type="match status" value="6"/>
</dbReference>
<dbReference type="Pfam" id="PF00023">
    <property type="entry name" value="Ank"/>
    <property type="match status" value="1"/>
</dbReference>
<dbReference type="InterPro" id="IPR002110">
    <property type="entry name" value="Ankyrin_rpt"/>
</dbReference>
<feature type="repeat" description="ANK" evidence="3">
    <location>
        <begin position="303"/>
        <end position="335"/>
    </location>
</feature>
<dbReference type="EMBL" id="JBFXLU010000004">
    <property type="protein sequence ID" value="KAL2857243.1"/>
    <property type="molecule type" value="Genomic_DNA"/>
</dbReference>
<dbReference type="Gene3D" id="1.25.40.20">
    <property type="entry name" value="Ankyrin repeat-containing domain"/>
    <property type="match status" value="2"/>
</dbReference>
<evidence type="ECO:0000313" key="5">
    <source>
        <dbReference type="EMBL" id="KAL2857243.1"/>
    </source>
</evidence>
<dbReference type="SMART" id="SM00248">
    <property type="entry name" value="ANK"/>
    <property type="match status" value="6"/>
</dbReference>
<dbReference type="PROSITE" id="PS50088">
    <property type="entry name" value="ANK_REPEAT"/>
    <property type="match status" value="6"/>
</dbReference>
<feature type="repeat" description="ANK" evidence="3">
    <location>
        <begin position="161"/>
        <end position="193"/>
    </location>
</feature>
<comment type="caution">
    <text evidence="5">The sequence shown here is derived from an EMBL/GenBank/DDBJ whole genome shotgun (WGS) entry which is preliminary data.</text>
</comment>
<sequence>MREKRWQRKHSLQTIPPELQLTIIEYLDAQGRASLIESDLLPPSLLVCGNELDEFDERGHTLLHASAQQNYLKTARLLLAAGASTSLKSEVTTDHSATPLVLASKNGNLSILHLLIDHGAKADEWSYSGITCLHHACENGHIRIVEALIEHGADVNSRVYDVGTPLIVAATAGHAEIVGMLIASGAKLNSMRRHMSGMTALHYAALNGHIECVRNLLKAGAIATYDPAPENPGWFVRPPNLHEIAAGPHYVAAERWADEHGSRSSRSSLVLDWKEGEKEAYAEILRLLSEAGGDVSAETPAEQGVTALHYAVIVGNCAAVKVLLSEGANVSARINNGHSAIAFARVLGYEDVIAVLERAMEARPEKRRMPIVGPKPQGSLREEAKEGDDVPS</sequence>
<keyword evidence="1" id="KW-0677">Repeat</keyword>
<dbReference type="Proteomes" id="UP001610446">
    <property type="component" value="Unassembled WGS sequence"/>
</dbReference>
<accession>A0ABR4KY82</accession>
<dbReference type="PANTHER" id="PTHR24188">
    <property type="entry name" value="ANKYRIN REPEAT PROTEIN"/>
    <property type="match status" value="1"/>
</dbReference>
<dbReference type="Pfam" id="PF12796">
    <property type="entry name" value="Ank_2"/>
    <property type="match status" value="3"/>
</dbReference>
<feature type="repeat" description="ANK" evidence="3">
    <location>
        <begin position="58"/>
        <end position="90"/>
    </location>
</feature>
<dbReference type="InterPro" id="IPR036770">
    <property type="entry name" value="Ankyrin_rpt-contain_sf"/>
</dbReference>
<keyword evidence="2 3" id="KW-0040">ANK repeat</keyword>
<feature type="compositionally biased region" description="Basic and acidic residues" evidence="4">
    <location>
        <begin position="380"/>
        <end position="392"/>
    </location>
</feature>
<dbReference type="SUPFAM" id="SSF48403">
    <property type="entry name" value="Ankyrin repeat"/>
    <property type="match status" value="1"/>
</dbReference>
<proteinExistence type="predicted"/>
<evidence type="ECO:0000256" key="2">
    <source>
        <dbReference type="ARBA" id="ARBA00023043"/>
    </source>
</evidence>